<evidence type="ECO:0000313" key="2">
    <source>
        <dbReference type="Proteomes" id="UP001630127"/>
    </source>
</evidence>
<dbReference type="Proteomes" id="UP001630127">
    <property type="component" value="Unassembled WGS sequence"/>
</dbReference>
<evidence type="ECO:0000313" key="1">
    <source>
        <dbReference type="EMBL" id="KAL3530124.1"/>
    </source>
</evidence>
<name>A0ABD3AEQ7_9GENT</name>
<accession>A0ABD3AEQ7</accession>
<sequence>MTMLQYANKFTSLRCFCPKVFEDKKEKIDLFEQGLREEMGCQLASHKFTTFKNLYDAALVVEIRFKLNKGERNVGNKPRLMMGSSQVAELRQQGNFQNANKKRGPGNAISDKLKQCETC</sequence>
<dbReference type="AlphaFoldDB" id="A0ABD3AEQ7"/>
<gene>
    <name evidence="1" type="ORF">ACH5RR_009446</name>
</gene>
<protein>
    <recommendedName>
        <fullName evidence="3">Retrotransposon gag domain-containing protein</fullName>
    </recommendedName>
</protein>
<evidence type="ECO:0008006" key="3">
    <source>
        <dbReference type="Google" id="ProtNLM"/>
    </source>
</evidence>
<keyword evidence="2" id="KW-1185">Reference proteome</keyword>
<organism evidence="1 2">
    <name type="scientific">Cinchona calisaya</name>
    <dbReference type="NCBI Taxonomy" id="153742"/>
    <lineage>
        <taxon>Eukaryota</taxon>
        <taxon>Viridiplantae</taxon>
        <taxon>Streptophyta</taxon>
        <taxon>Embryophyta</taxon>
        <taxon>Tracheophyta</taxon>
        <taxon>Spermatophyta</taxon>
        <taxon>Magnoliopsida</taxon>
        <taxon>eudicotyledons</taxon>
        <taxon>Gunneridae</taxon>
        <taxon>Pentapetalae</taxon>
        <taxon>asterids</taxon>
        <taxon>lamiids</taxon>
        <taxon>Gentianales</taxon>
        <taxon>Rubiaceae</taxon>
        <taxon>Cinchonoideae</taxon>
        <taxon>Cinchoneae</taxon>
        <taxon>Cinchona</taxon>
    </lineage>
</organism>
<comment type="caution">
    <text evidence="1">The sequence shown here is derived from an EMBL/GenBank/DDBJ whole genome shotgun (WGS) entry which is preliminary data.</text>
</comment>
<dbReference type="EMBL" id="JBJUIK010000004">
    <property type="protein sequence ID" value="KAL3530124.1"/>
    <property type="molecule type" value="Genomic_DNA"/>
</dbReference>
<reference evidence="1 2" key="1">
    <citation type="submission" date="2024-11" db="EMBL/GenBank/DDBJ databases">
        <title>A near-complete genome assembly of Cinchona calisaya.</title>
        <authorList>
            <person name="Lian D.C."/>
            <person name="Zhao X.W."/>
            <person name="Wei L."/>
        </authorList>
    </citation>
    <scope>NUCLEOTIDE SEQUENCE [LARGE SCALE GENOMIC DNA]</scope>
    <source>
        <tissue evidence="1">Nenye</tissue>
    </source>
</reference>
<proteinExistence type="predicted"/>